<dbReference type="EMBL" id="ML977597">
    <property type="protein sequence ID" value="KAF1999185.1"/>
    <property type="molecule type" value="Genomic_DNA"/>
</dbReference>
<sequence>MLPVPHPGPRAALAACYEAQHGPLPDVVETCGQSLVGGFSTPTWPPNATFDPVFYARLYHALRVLEERQAVRATLYGSSLAGESRLAHTPPPVRAQFQSDEHRNLRDFIRCLTPPTPSTLCNTPPPFLSPSTVGSNATASPPPIDTPSLVENQPAPKTAKRRLDEDGCEIFSTAKRLRRDVSPALETRIHIPHSPPPMNTLPLGEAEQTQKTAKQRLNEDNYEPYTPITRRKKAGILI</sequence>
<dbReference type="AlphaFoldDB" id="A0A6A5WJ84"/>
<evidence type="ECO:0000256" key="1">
    <source>
        <dbReference type="SAM" id="MobiDB-lite"/>
    </source>
</evidence>
<reference evidence="2" key="1">
    <citation type="journal article" date="2020" name="Stud. Mycol.">
        <title>101 Dothideomycetes genomes: a test case for predicting lifestyles and emergence of pathogens.</title>
        <authorList>
            <person name="Haridas S."/>
            <person name="Albert R."/>
            <person name="Binder M."/>
            <person name="Bloem J."/>
            <person name="Labutti K."/>
            <person name="Salamov A."/>
            <person name="Andreopoulos B."/>
            <person name="Baker S."/>
            <person name="Barry K."/>
            <person name="Bills G."/>
            <person name="Bluhm B."/>
            <person name="Cannon C."/>
            <person name="Castanera R."/>
            <person name="Culley D."/>
            <person name="Daum C."/>
            <person name="Ezra D."/>
            <person name="Gonzalez J."/>
            <person name="Henrissat B."/>
            <person name="Kuo A."/>
            <person name="Liang C."/>
            <person name="Lipzen A."/>
            <person name="Lutzoni F."/>
            <person name="Magnuson J."/>
            <person name="Mondo S."/>
            <person name="Nolan M."/>
            <person name="Ohm R."/>
            <person name="Pangilinan J."/>
            <person name="Park H.-J."/>
            <person name="Ramirez L."/>
            <person name="Alfaro M."/>
            <person name="Sun H."/>
            <person name="Tritt A."/>
            <person name="Yoshinaga Y."/>
            <person name="Zwiers L.-H."/>
            <person name="Turgeon B."/>
            <person name="Goodwin S."/>
            <person name="Spatafora J."/>
            <person name="Crous P."/>
            <person name="Grigoriev I."/>
        </authorList>
    </citation>
    <scope>NUCLEOTIDE SEQUENCE</scope>
    <source>
        <strain evidence="2">CBS 123094</strain>
    </source>
</reference>
<protein>
    <submittedName>
        <fullName evidence="2">Uncharacterized protein</fullName>
    </submittedName>
</protein>
<dbReference type="OrthoDB" id="4760770at2759"/>
<name>A0A6A5WJ84_9PLEO</name>
<evidence type="ECO:0000313" key="3">
    <source>
        <dbReference type="Proteomes" id="UP000799779"/>
    </source>
</evidence>
<dbReference type="Proteomes" id="UP000799779">
    <property type="component" value="Unassembled WGS sequence"/>
</dbReference>
<accession>A0A6A5WJ84</accession>
<keyword evidence="3" id="KW-1185">Reference proteome</keyword>
<organism evidence="2 3">
    <name type="scientific">Amniculicola lignicola CBS 123094</name>
    <dbReference type="NCBI Taxonomy" id="1392246"/>
    <lineage>
        <taxon>Eukaryota</taxon>
        <taxon>Fungi</taxon>
        <taxon>Dikarya</taxon>
        <taxon>Ascomycota</taxon>
        <taxon>Pezizomycotina</taxon>
        <taxon>Dothideomycetes</taxon>
        <taxon>Pleosporomycetidae</taxon>
        <taxon>Pleosporales</taxon>
        <taxon>Amniculicolaceae</taxon>
        <taxon>Amniculicola</taxon>
    </lineage>
</organism>
<feature type="region of interest" description="Disordered" evidence="1">
    <location>
        <begin position="122"/>
        <end position="161"/>
    </location>
</feature>
<evidence type="ECO:0000313" key="2">
    <source>
        <dbReference type="EMBL" id="KAF1999185.1"/>
    </source>
</evidence>
<proteinExistence type="predicted"/>
<feature type="compositionally biased region" description="Polar residues" evidence="1">
    <location>
        <begin position="129"/>
        <end position="139"/>
    </location>
</feature>
<gene>
    <name evidence="2" type="ORF">P154DRAFT_564151</name>
</gene>